<evidence type="ECO:0000256" key="4">
    <source>
        <dbReference type="ARBA" id="ARBA00022692"/>
    </source>
</evidence>
<dbReference type="InterPro" id="IPR011920">
    <property type="entry name" value="Lipid_A_LpxL_LpxP"/>
</dbReference>
<dbReference type="NCBIfam" id="TIGR02207">
    <property type="entry name" value="lipid_A_htrB"/>
    <property type="match status" value="1"/>
</dbReference>
<dbReference type="PIRSF" id="PIRSF026649">
    <property type="entry name" value="MsbB"/>
    <property type="match status" value="1"/>
</dbReference>
<organism evidence="10 11">
    <name type="scientific">Dyella caseinilytica</name>
    <dbReference type="NCBI Taxonomy" id="1849581"/>
    <lineage>
        <taxon>Bacteria</taxon>
        <taxon>Pseudomonadati</taxon>
        <taxon>Pseudomonadota</taxon>
        <taxon>Gammaproteobacteria</taxon>
        <taxon>Lysobacterales</taxon>
        <taxon>Rhodanobacteraceae</taxon>
        <taxon>Dyella</taxon>
    </lineage>
</organism>
<dbReference type="EC" id="2.3.1.241" evidence="9"/>
<keyword evidence="1 9" id="KW-1003">Cell membrane</keyword>
<dbReference type="PANTHER" id="PTHR30606:SF9">
    <property type="entry name" value="LIPID A BIOSYNTHESIS LAUROYLTRANSFERASE"/>
    <property type="match status" value="1"/>
</dbReference>
<evidence type="ECO:0000256" key="1">
    <source>
        <dbReference type="ARBA" id="ARBA00022475"/>
    </source>
</evidence>
<dbReference type="RefSeq" id="WP_188796872.1">
    <property type="nucleotide sequence ID" value="NZ_BMIZ01000001.1"/>
</dbReference>
<evidence type="ECO:0000256" key="8">
    <source>
        <dbReference type="ARBA" id="ARBA00023315"/>
    </source>
</evidence>
<keyword evidence="6 9" id="KW-1133">Transmembrane helix</keyword>
<comment type="similarity">
    <text evidence="9">Belongs to the LpxL/LpxM/LpxP family.</text>
</comment>
<keyword evidence="11" id="KW-1185">Reference proteome</keyword>
<dbReference type="HAMAP" id="MF_01942">
    <property type="entry name" value="Lipid_A_LpxL_LpxP"/>
    <property type="match status" value="1"/>
</dbReference>
<comment type="function">
    <text evidence="9">Catalyzes the transfer of an acyl chain from an acyl-[acyl-carrier-protein] (ACP) to a Kdo(2)-lipid IV(A) to form a Kdo(2)-(acyl)-lipid IV(A).</text>
</comment>
<evidence type="ECO:0000256" key="2">
    <source>
        <dbReference type="ARBA" id="ARBA00022519"/>
    </source>
</evidence>
<dbReference type="GO" id="GO:0016746">
    <property type="term" value="F:acyltransferase activity"/>
    <property type="evidence" value="ECO:0007669"/>
    <property type="project" value="UniProtKB-KW"/>
</dbReference>
<keyword evidence="4 9" id="KW-0812">Transmembrane</keyword>
<evidence type="ECO:0000256" key="7">
    <source>
        <dbReference type="ARBA" id="ARBA00023136"/>
    </source>
</evidence>
<evidence type="ECO:0000256" key="5">
    <source>
        <dbReference type="ARBA" id="ARBA00022985"/>
    </source>
</evidence>
<proteinExistence type="inferred from homology"/>
<evidence type="ECO:0000313" key="10">
    <source>
        <dbReference type="EMBL" id="QRN54193.1"/>
    </source>
</evidence>
<name>A0ABX7GVU7_9GAMM</name>
<evidence type="ECO:0000256" key="9">
    <source>
        <dbReference type="HAMAP-Rule" id="MF_01942"/>
    </source>
</evidence>
<accession>A0ABX7GVU7</accession>
<sequence length="311" mass="35075">MQRMPGTPRPVFTRSLLTPRLWPAWIGVGVMKLLAMLPFKMLMAIGRALGAVIERYPSPRRKVAATNIALCFPDLDAKAQARLVDTHLRDIGLMLIEFALGWMGSDRAIAKIPVRFEGLEHLEAAHAAGRGVLLVGGHFSHLELCARLVSQRIRIAGMYRRMDNPVFEWAVLRARLGYARAMFDKDDIRGTVKYLRGGGTLWYAPDQDMRSKDNVFVPFFGVPAATITATHHLARMSHSVVMPFFHRRLPGSQGYVLRLGAPLEGVPSADIEADTFKVNQSIEQMVREAPEQYLWVHKRFKTRPDGYPQIY</sequence>
<dbReference type="EMBL" id="CP064030">
    <property type="protein sequence ID" value="QRN54193.1"/>
    <property type="molecule type" value="Genomic_DNA"/>
</dbReference>
<comment type="catalytic activity">
    <reaction evidence="9">
        <text>an alpha-Kdo-(2-&gt;4)-alpha-Kdo-(2-&gt;6)-lipid IVA + a fatty acyl-[ACP] = an alpha-Kdo-(2-&gt;4)-alpha-Kdo-(2-&gt;6)-(acyl)-lipid IVA + holo-[ACP]</text>
        <dbReference type="Rhea" id="RHEA:69396"/>
        <dbReference type="Rhea" id="RHEA-COMP:9685"/>
        <dbReference type="Rhea" id="RHEA-COMP:14125"/>
        <dbReference type="ChEBI" id="CHEBI:64479"/>
        <dbReference type="ChEBI" id="CHEBI:138651"/>
        <dbReference type="ChEBI" id="CHEBI:176429"/>
        <dbReference type="ChEBI" id="CHEBI:176430"/>
        <dbReference type="EC" id="2.3.1.241"/>
    </reaction>
</comment>
<evidence type="ECO:0000256" key="6">
    <source>
        <dbReference type="ARBA" id="ARBA00022989"/>
    </source>
</evidence>
<dbReference type="Pfam" id="PF03279">
    <property type="entry name" value="Lip_A_acyltrans"/>
    <property type="match status" value="1"/>
</dbReference>
<evidence type="ECO:0000256" key="3">
    <source>
        <dbReference type="ARBA" id="ARBA00022679"/>
    </source>
</evidence>
<comment type="pathway">
    <text evidence="9">Glycolipid biosynthesis; KDO(2)-lipid A biosynthesis; KDO(2)-lipid A from CMP-3-deoxy-D-manno-octulosonate and lipid IV(A): step 3/4.</text>
</comment>
<dbReference type="Proteomes" id="UP000663181">
    <property type="component" value="Chromosome"/>
</dbReference>
<gene>
    <name evidence="9 10" type="primary">lpxL</name>
    <name evidence="10" type="ORF">ISN74_01975</name>
</gene>
<protein>
    <recommendedName>
        <fullName evidence="9">Lipid A biosynthesis acyltransferase</fullName>
        <ecNumber evidence="9">2.3.1.241</ecNumber>
    </recommendedName>
    <alternativeName>
        <fullName evidence="9">Kdo(2)-lipid IV(A) acyltransferase</fullName>
    </alternativeName>
</protein>
<dbReference type="InterPro" id="IPR004960">
    <property type="entry name" value="LipA_acyltrans"/>
</dbReference>
<keyword evidence="7 9" id="KW-0472">Membrane</keyword>
<comment type="subcellular location">
    <subcellularLocation>
        <location evidence="9">Cell inner membrane</location>
        <topology evidence="9">Single-pass membrane protein</topology>
    </subcellularLocation>
</comment>
<keyword evidence="5 9" id="KW-0448">Lipopolysaccharide biosynthesis</keyword>
<comment type="pathway">
    <text evidence="9">Bacterial outer membrane biogenesis; lipopolysaccharide biosynthesis.</text>
</comment>
<dbReference type="CDD" id="cd07984">
    <property type="entry name" value="LPLAT_LABLAT-like"/>
    <property type="match status" value="1"/>
</dbReference>
<keyword evidence="8 9" id="KW-0012">Acyltransferase</keyword>
<evidence type="ECO:0000313" key="11">
    <source>
        <dbReference type="Proteomes" id="UP000663181"/>
    </source>
</evidence>
<dbReference type="PANTHER" id="PTHR30606">
    <property type="entry name" value="LIPID A BIOSYNTHESIS LAUROYL ACYLTRANSFERASE"/>
    <property type="match status" value="1"/>
</dbReference>
<keyword evidence="3 9" id="KW-0808">Transferase</keyword>
<reference evidence="10 11" key="1">
    <citation type="submission" date="2020-10" db="EMBL/GenBank/DDBJ databases">
        <title>Phylogeny of dyella-like bacteria.</title>
        <authorList>
            <person name="Fu J."/>
        </authorList>
    </citation>
    <scope>NUCLEOTIDE SEQUENCE [LARGE SCALE GENOMIC DNA]</scope>
    <source>
        <strain evidence="10 11">DHOB09</strain>
    </source>
</reference>
<keyword evidence="2 9" id="KW-0997">Cell inner membrane</keyword>
<feature type="transmembrane region" description="Helical" evidence="9">
    <location>
        <begin position="20"/>
        <end position="39"/>
    </location>
</feature>
<feature type="short sequence motif" description="HXXXXD motif" evidence="9">
    <location>
        <begin position="138"/>
        <end position="143"/>
    </location>
</feature>